<dbReference type="Gene3D" id="3.80.10.10">
    <property type="entry name" value="Ribonuclease Inhibitor"/>
    <property type="match status" value="2"/>
</dbReference>
<dbReference type="SUPFAM" id="SSF52058">
    <property type="entry name" value="L domain-like"/>
    <property type="match status" value="1"/>
</dbReference>
<evidence type="ECO:0000313" key="19">
    <source>
        <dbReference type="EMBL" id="KAH7278208.1"/>
    </source>
</evidence>
<keyword evidence="13 16" id="KW-0472">Membrane</keyword>
<feature type="transmembrane region" description="Helical" evidence="16">
    <location>
        <begin position="357"/>
        <end position="383"/>
    </location>
</feature>
<keyword evidence="6 16" id="KW-0812">Transmembrane</keyword>
<reference evidence="19" key="1">
    <citation type="submission" date="2021-08" db="EMBL/GenBank/DDBJ databases">
        <title>WGS assembly of Ceratopteris richardii.</title>
        <authorList>
            <person name="Marchant D.B."/>
            <person name="Chen G."/>
            <person name="Jenkins J."/>
            <person name="Shu S."/>
            <person name="Leebens-Mack J."/>
            <person name="Grimwood J."/>
            <person name="Schmutz J."/>
            <person name="Soltis P."/>
            <person name="Soltis D."/>
            <person name="Chen Z.-H."/>
        </authorList>
    </citation>
    <scope>NUCLEOTIDE SEQUENCE</scope>
    <source>
        <strain evidence="19">Whitten #5841</strain>
        <tissue evidence="19">Leaf</tissue>
    </source>
</reference>
<evidence type="ECO:0000256" key="1">
    <source>
        <dbReference type="ARBA" id="ARBA00004370"/>
    </source>
</evidence>
<keyword evidence="14" id="KW-0325">Glycoprotein</keyword>
<evidence type="ECO:0000256" key="12">
    <source>
        <dbReference type="ARBA" id="ARBA00022989"/>
    </source>
</evidence>
<dbReference type="EMBL" id="CM035443">
    <property type="protein sequence ID" value="KAH7278208.1"/>
    <property type="molecule type" value="Genomic_DNA"/>
</dbReference>
<evidence type="ECO:0000256" key="3">
    <source>
        <dbReference type="ARBA" id="ARBA00022527"/>
    </source>
</evidence>
<gene>
    <name evidence="19" type="ORF">KP509_38G029700</name>
</gene>
<dbReference type="PANTHER" id="PTHR48056:SF81">
    <property type="entry name" value="RECEPTOR PROTEIN-TYROSINE KINASE CEPR1"/>
    <property type="match status" value="1"/>
</dbReference>
<comment type="subcellular location">
    <subcellularLocation>
        <location evidence="1">Membrane</location>
    </subcellularLocation>
</comment>
<dbReference type="PROSITE" id="PS00108">
    <property type="entry name" value="PROTEIN_KINASE_ST"/>
    <property type="match status" value="1"/>
</dbReference>
<evidence type="ECO:0000256" key="15">
    <source>
        <dbReference type="PROSITE-ProRule" id="PRU10141"/>
    </source>
</evidence>
<dbReference type="InterPro" id="IPR001611">
    <property type="entry name" value="Leu-rich_rpt"/>
</dbReference>
<dbReference type="InterPro" id="IPR001245">
    <property type="entry name" value="Ser-Thr/Tyr_kinase_cat_dom"/>
</dbReference>
<keyword evidence="8" id="KW-0677">Repeat</keyword>
<dbReference type="InterPro" id="IPR011009">
    <property type="entry name" value="Kinase-like_dom_sf"/>
</dbReference>
<dbReference type="Pfam" id="PF00560">
    <property type="entry name" value="LRR_1"/>
    <property type="match status" value="3"/>
</dbReference>
<dbReference type="PROSITE" id="PS51450">
    <property type="entry name" value="LRR"/>
    <property type="match status" value="1"/>
</dbReference>
<keyword evidence="7 17" id="KW-0732">Signal</keyword>
<dbReference type="FunFam" id="3.30.200.20:FF:000039">
    <property type="entry name" value="receptor-like protein kinase FERONIA"/>
    <property type="match status" value="1"/>
</dbReference>
<evidence type="ECO:0000256" key="2">
    <source>
        <dbReference type="ARBA" id="ARBA00008684"/>
    </source>
</evidence>
<keyword evidence="11 15" id="KW-0067">ATP-binding</keyword>
<keyword evidence="5" id="KW-0808">Transferase</keyword>
<comment type="similarity">
    <text evidence="2">Belongs to the protein kinase superfamily. Ser/Thr protein kinase family.</text>
</comment>
<evidence type="ECO:0000313" key="20">
    <source>
        <dbReference type="Proteomes" id="UP000825935"/>
    </source>
</evidence>
<dbReference type="PROSITE" id="PS50011">
    <property type="entry name" value="PROTEIN_KINASE_DOM"/>
    <property type="match status" value="1"/>
</dbReference>
<dbReference type="Gene3D" id="1.10.510.10">
    <property type="entry name" value="Transferase(Phosphotransferase) domain 1"/>
    <property type="match status" value="1"/>
</dbReference>
<dbReference type="GO" id="GO:0016020">
    <property type="term" value="C:membrane"/>
    <property type="evidence" value="ECO:0007669"/>
    <property type="project" value="UniProtKB-SubCell"/>
</dbReference>
<dbReference type="Pfam" id="PF08263">
    <property type="entry name" value="LRRNT_2"/>
    <property type="match status" value="1"/>
</dbReference>
<keyword evidence="4" id="KW-0433">Leucine-rich repeat</keyword>
<evidence type="ECO:0000259" key="18">
    <source>
        <dbReference type="PROSITE" id="PS50011"/>
    </source>
</evidence>
<dbReference type="SUPFAM" id="SSF56112">
    <property type="entry name" value="Protein kinase-like (PK-like)"/>
    <property type="match status" value="1"/>
</dbReference>
<dbReference type="InterPro" id="IPR032675">
    <property type="entry name" value="LRR_dom_sf"/>
</dbReference>
<keyword evidence="10" id="KW-0418">Kinase</keyword>
<dbReference type="FunFam" id="3.80.10.10:FF:000400">
    <property type="entry name" value="Nuclear pore complex protein NUP107"/>
    <property type="match status" value="1"/>
</dbReference>
<evidence type="ECO:0000256" key="7">
    <source>
        <dbReference type="ARBA" id="ARBA00022729"/>
    </source>
</evidence>
<feature type="signal peptide" evidence="17">
    <location>
        <begin position="1"/>
        <end position="28"/>
    </location>
</feature>
<dbReference type="InterPro" id="IPR017441">
    <property type="entry name" value="Protein_kinase_ATP_BS"/>
</dbReference>
<proteinExistence type="inferred from homology"/>
<dbReference type="AlphaFoldDB" id="A0A8T2Q3H4"/>
<dbReference type="OrthoDB" id="1900544at2759"/>
<keyword evidence="12 16" id="KW-1133">Transmembrane helix</keyword>
<evidence type="ECO:0000256" key="13">
    <source>
        <dbReference type="ARBA" id="ARBA00023136"/>
    </source>
</evidence>
<evidence type="ECO:0000256" key="17">
    <source>
        <dbReference type="SAM" id="SignalP"/>
    </source>
</evidence>
<comment type="caution">
    <text evidence="19">The sequence shown here is derived from an EMBL/GenBank/DDBJ whole genome shotgun (WGS) entry which is preliminary data.</text>
</comment>
<name>A0A8T2Q3H4_CERRI</name>
<dbReference type="Proteomes" id="UP000825935">
    <property type="component" value="Chromosome 38"/>
</dbReference>
<keyword evidence="3" id="KW-0723">Serine/threonine-protein kinase</keyword>
<evidence type="ECO:0000256" key="6">
    <source>
        <dbReference type="ARBA" id="ARBA00022692"/>
    </source>
</evidence>
<dbReference type="PROSITE" id="PS00107">
    <property type="entry name" value="PROTEIN_KINASE_ATP"/>
    <property type="match status" value="1"/>
</dbReference>
<organism evidence="19 20">
    <name type="scientific">Ceratopteris richardii</name>
    <name type="common">Triangle waterfern</name>
    <dbReference type="NCBI Taxonomy" id="49495"/>
    <lineage>
        <taxon>Eukaryota</taxon>
        <taxon>Viridiplantae</taxon>
        <taxon>Streptophyta</taxon>
        <taxon>Embryophyta</taxon>
        <taxon>Tracheophyta</taxon>
        <taxon>Polypodiopsida</taxon>
        <taxon>Polypodiidae</taxon>
        <taxon>Polypodiales</taxon>
        <taxon>Pteridineae</taxon>
        <taxon>Pteridaceae</taxon>
        <taxon>Parkerioideae</taxon>
        <taxon>Ceratopteris</taxon>
    </lineage>
</organism>
<dbReference type="InterPro" id="IPR050647">
    <property type="entry name" value="Plant_LRR-RLKs"/>
</dbReference>
<evidence type="ECO:0000256" key="4">
    <source>
        <dbReference type="ARBA" id="ARBA00022614"/>
    </source>
</evidence>
<feature type="chain" id="PRO_5035728422" description="Protein kinase domain-containing protein" evidence="17">
    <location>
        <begin position="29"/>
        <end position="751"/>
    </location>
</feature>
<evidence type="ECO:0000256" key="16">
    <source>
        <dbReference type="SAM" id="Phobius"/>
    </source>
</evidence>
<dbReference type="GO" id="GO:0004674">
    <property type="term" value="F:protein serine/threonine kinase activity"/>
    <property type="evidence" value="ECO:0007669"/>
    <property type="project" value="UniProtKB-KW"/>
</dbReference>
<accession>A0A8T2Q3H4</accession>
<dbReference type="Gene3D" id="3.30.200.20">
    <property type="entry name" value="Phosphorylase Kinase, domain 1"/>
    <property type="match status" value="1"/>
</dbReference>
<dbReference type="InterPro" id="IPR000719">
    <property type="entry name" value="Prot_kinase_dom"/>
</dbReference>
<feature type="domain" description="Protein kinase" evidence="18">
    <location>
        <begin position="425"/>
        <end position="696"/>
    </location>
</feature>
<dbReference type="InterPro" id="IPR013210">
    <property type="entry name" value="LRR_N_plant-typ"/>
</dbReference>
<evidence type="ECO:0000256" key="14">
    <source>
        <dbReference type="ARBA" id="ARBA00023180"/>
    </source>
</evidence>
<protein>
    <recommendedName>
        <fullName evidence="18">Protein kinase domain-containing protein</fullName>
    </recommendedName>
</protein>
<dbReference type="SMART" id="SM00220">
    <property type="entry name" value="S_TKc"/>
    <property type="match status" value="1"/>
</dbReference>
<dbReference type="InterPro" id="IPR008271">
    <property type="entry name" value="Ser/Thr_kinase_AS"/>
</dbReference>
<sequence length="751" mass="83760">MMKKVYPIVAVLSLLISLLAALITLSHAQLNDEALALLNIKQAVGLQSPKLASWSSNGDPCADKWVGVTCDISQKYVIGLNMSGFNLKGILPNDVFSKLTSLRSLDFFYNQLESPFPSLDNLKNLHDLNFSENFFTGPFPETIFNLPNLVELRFDQNNLTGPIPEGISNLKLLEQIWLGGSNRFTSPLPKGLAALPKVKTLTLWGSTFKENLPPEWAIWVNLTYLNLHGTMLSGNLPSEWGPKLTKLQRLLLYNNHLTGKVPDSWKGMISLNEFRLRDNFLSGPAPSWFSQLANAGAWVDLSCNFLSGPYPQWFNDSSTWKGNCFDSDSRAHDERCIDGFTCTSGPTILGTNKKDQYSIGGMVGIMVAVAVSSIVFAICYVWWSRIHNAKRLEHRIGSKDLIDWVPPKDVKRYTLKEIRNATKSFDKSCEIGGGAFGKVYVANLEDGKTVAIKRAGGLTYRGTKEFQNEISLLSRLHNPHLVGLEGFCRDRDEQIIVYEYMINGSLHFQLFEKDAVNLNWYRRLQIALAVAEGLDYLHSSEPPIIHRDIKLCNILLDDKFNAKVSDFGISKPNLETDTHVSTGLMGTAGYLDPEYFVERQLSTATDIYAYGVVLFELITGQHAIDTKRLEDYNIVGWAKSKLVEKGVEAIIDPRLGSNVPVGEYSEVVKIAASCTAFERGDRPTMQNVASTLERLLSGLIPPPEHSVAASLPSDFTPQTSDVQRNVRNGRVEPLTDVKIEFGFKDINIEPR</sequence>
<dbReference type="Pfam" id="PF07714">
    <property type="entry name" value="PK_Tyr_Ser-Thr"/>
    <property type="match status" value="1"/>
</dbReference>
<feature type="binding site" evidence="15">
    <location>
        <position position="453"/>
    </location>
    <ligand>
        <name>ATP</name>
        <dbReference type="ChEBI" id="CHEBI:30616"/>
    </ligand>
</feature>
<dbReference type="PANTHER" id="PTHR48056">
    <property type="entry name" value="LRR RECEPTOR-LIKE SERINE/THREONINE-PROTEIN KINASE-RELATED"/>
    <property type="match status" value="1"/>
</dbReference>
<evidence type="ECO:0000256" key="11">
    <source>
        <dbReference type="ARBA" id="ARBA00022840"/>
    </source>
</evidence>
<keyword evidence="9 15" id="KW-0547">Nucleotide-binding</keyword>
<evidence type="ECO:0000256" key="10">
    <source>
        <dbReference type="ARBA" id="ARBA00022777"/>
    </source>
</evidence>
<evidence type="ECO:0000256" key="8">
    <source>
        <dbReference type="ARBA" id="ARBA00022737"/>
    </source>
</evidence>
<dbReference type="GO" id="GO:0005524">
    <property type="term" value="F:ATP binding"/>
    <property type="evidence" value="ECO:0007669"/>
    <property type="project" value="UniProtKB-UniRule"/>
</dbReference>
<evidence type="ECO:0000256" key="9">
    <source>
        <dbReference type="ARBA" id="ARBA00022741"/>
    </source>
</evidence>
<keyword evidence="20" id="KW-1185">Reference proteome</keyword>
<evidence type="ECO:0000256" key="5">
    <source>
        <dbReference type="ARBA" id="ARBA00022679"/>
    </source>
</evidence>